<dbReference type="Gramene" id="Mp4g16040.1">
    <property type="protein sequence ID" value="Mp4g16040.1.cds1"/>
    <property type="gene ID" value="Mp4g16040"/>
</dbReference>
<sequence length="119" mass="12757">MSCLSVPFDGLLKAGFYFGHTANRVPKSGQHAVELPSVSTRSTTWSSLWFHGRSNASTCLRGSAAAAAAGSGSCSSLHQRVTHPPDSVVQLRGCLTLILPVGRIKVNWKLNWSVYSSIK</sequence>
<keyword evidence="2" id="KW-1185">Reference proteome</keyword>
<reference evidence="2" key="1">
    <citation type="journal article" date="2017" name="Cell">
        <title>Insights into land plant evolution garnered from the Marchantia polymorpha genome.</title>
        <authorList>
            <person name="Bowman J.L."/>
            <person name="Kohchi T."/>
            <person name="Yamato K.T."/>
            <person name="Jenkins J."/>
            <person name="Shu S."/>
            <person name="Ishizaki K."/>
            <person name="Yamaoka S."/>
            <person name="Nishihama R."/>
            <person name="Nakamura Y."/>
            <person name="Berger F."/>
            <person name="Adam C."/>
            <person name="Aki S.S."/>
            <person name="Althoff F."/>
            <person name="Araki T."/>
            <person name="Arteaga-Vazquez M.A."/>
            <person name="Balasubrmanian S."/>
            <person name="Barry K."/>
            <person name="Bauer D."/>
            <person name="Boehm C.R."/>
            <person name="Briginshaw L."/>
            <person name="Caballero-Perez J."/>
            <person name="Catarino B."/>
            <person name="Chen F."/>
            <person name="Chiyoda S."/>
            <person name="Chovatia M."/>
            <person name="Davies K.M."/>
            <person name="Delmans M."/>
            <person name="Demura T."/>
            <person name="Dierschke T."/>
            <person name="Dolan L."/>
            <person name="Dorantes-Acosta A.E."/>
            <person name="Eklund D.M."/>
            <person name="Florent S.N."/>
            <person name="Flores-Sandoval E."/>
            <person name="Fujiyama A."/>
            <person name="Fukuzawa H."/>
            <person name="Galik B."/>
            <person name="Grimanelli D."/>
            <person name="Grimwood J."/>
            <person name="Grossniklaus U."/>
            <person name="Hamada T."/>
            <person name="Haseloff J."/>
            <person name="Hetherington A.J."/>
            <person name="Higo A."/>
            <person name="Hirakawa Y."/>
            <person name="Hundley H.N."/>
            <person name="Ikeda Y."/>
            <person name="Inoue K."/>
            <person name="Inoue S.I."/>
            <person name="Ishida S."/>
            <person name="Jia Q."/>
            <person name="Kakita M."/>
            <person name="Kanazawa T."/>
            <person name="Kawai Y."/>
            <person name="Kawashima T."/>
            <person name="Kennedy M."/>
            <person name="Kinose K."/>
            <person name="Kinoshita T."/>
            <person name="Kohara Y."/>
            <person name="Koide E."/>
            <person name="Komatsu K."/>
            <person name="Kopischke S."/>
            <person name="Kubo M."/>
            <person name="Kyozuka J."/>
            <person name="Lagercrantz U."/>
            <person name="Lin S.S."/>
            <person name="Lindquist E."/>
            <person name="Lipzen A.M."/>
            <person name="Lu C.W."/>
            <person name="De Luna E."/>
            <person name="Martienssen R.A."/>
            <person name="Minamino N."/>
            <person name="Mizutani M."/>
            <person name="Mizutani M."/>
            <person name="Mochizuki N."/>
            <person name="Monte I."/>
            <person name="Mosher R."/>
            <person name="Nagasaki H."/>
            <person name="Nakagami H."/>
            <person name="Naramoto S."/>
            <person name="Nishitani K."/>
            <person name="Ohtani M."/>
            <person name="Okamoto T."/>
            <person name="Okumura M."/>
            <person name="Phillips J."/>
            <person name="Pollak B."/>
            <person name="Reinders A."/>
            <person name="Rovekamp M."/>
            <person name="Sano R."/>
            <person name="Sawa S."/>
            <person name="Schmid M.W."/>
            <person name="Shirakawa M."/>
            <person name="Solano R."/>
            <person name="Spunde A."/>
            <person name="Suetsugu N."/>
            <person name="Sugano S."/>
            <person name="Sugiyama A."/>
            <person name="Sun R."/>
            <person name="Suzuki Y."/>
            <person name="Takenaka M."/>
            <person name="Takezawa D."/>
            <person name="Tomogane H."/>
            <person name="Tsuzuki M."/>
            <person name="Ueda T."/>
            <person name="Umeda M."/>
            <person name="Ward J.M."/>
            <person name="Watanabe Y."/>
            <person name="Yazaki K."/>
            <person name="Yokoyama R."/>
            <person name="Yoshitake Y."/>
            <person name="Yotsui I."/>
            <person name="Zachgo S."/>
            <person name="Schmutz J."/>
        </authorList>
    </citation>
    <scope>NUCLEOTIDE SEQUENCE [LARGE SCALE GENOMIC DNA]</scope>
    <source>
        <strain evidence="2">Tak-1</strain>
    </source>
</reference>
<evidence type="ECO:0000313" key="1">
    <source>
        <dbReference type="EMBL" id="PTQ37957.1"/>
    </source>
</evidence>
<protein>
    <submittedName>
        <fullName evidence="1">Uncharacterized protein</fullName>
    </submittedName>
</protein>
<dbReference type="EMBL" id="KZ772726">
    <property type="protein sequence ID" value="PTQ37957.1"/>
    <property type="molecule type" value="Genomic_DNA"/>
</dbReference>
<organism evidence="1 2">
    <name type="scientific">Marchantia polymorpha</name>
    <name type="common">Common liverwort</name>
    <name type="synonym">Marchantia aquatica</name>
    <dbReference type="NCBI Taxonomy" id="3197"/>
    <lineage>
        <taxon>Eukaryota</taxon>
        <taxon>Viridiplantae</taxon>
        <taxon>Streptophyta</taxon>
        <taxon>Embryophyta</taxon>
        <taxon>Marchantiophyta</taxon>
        <taxon>Marchantiopsida</taxon>
        <taxon>Marchantiidae</taxon>
        <taxon>Marchantiales</taxon>
        <taxon>Marchantiaceae</taxon>
        <taxon>Marchantia</taxon>
    </lineage>
</organism>
<dbReference type="AlphaFoldDB" id="A0A2R6WVT1"/>
<gene>
    <name evidence="1" type="ORF">MARPO_0054s0069</name>
</gene>
<evidence type="ECO:0000313" key="2">
    <source>
        <dbReference type="Proteomes" id="UP000244005"/>
    </source>
</evidence>
<name>A0A2R6WVT1_MARPO</name>
<proteinExistence type="predicted"/>
<accession>A0A2R6WVT1</accession>
<dbReference type="Proteomes" id="UP000244005">
    <property type="component" value="Unassembled WGS sequence"/>
</dbReference>